<dbReference type="AlphaFoldDB" id="A0AAD5MWT4"/>
<evidence type="ECO:0000313" key="3">
    <source>
        <dbReference type="Proteomes" id="UP001196413"/>
    </source>
</evidence>
<name>A0AAD5MWT4_PARTN</name>
<proteinExistence type="predicted"/>
<comment type="caution">
    <text evidence="2">The sequence shown here is derived from an EMBL/GenBank/DDBJ whole genome shotgun (WGS) entry which is preliminary data.</text>
</comment>
<organism evidence="2 3">
    <name type="scientific">Parelaphostrongylus tenuis</name>
    <name type="common">Meningeal worm</name>
    <dbReference type="NCBI Taxonomy" id="148309"/>
    <lineage>
        <taxon>Eukaryota</taxon>
        <taxon>Metazoa</taxon>
        <taxon>Ecdysozoa</taxon>
        <taxon>Nematoda</taxon>
        <taxon>Chromadorea</taxon>
        <taxon>Rhabditida</taxon>
        <taxon>Rhabditina</taxon>
        <taxon>Rhabditomorpha</taxon>
        <taxon>Strongyloidea</taxon>
        <taxon>Metastrongylidae</taxon>
        <taxon>Parelaphostrongylus</taxon>
    </lineage>
</organism>
<dbReference type="EMBL" id="JAHQIW010003021">
    <property type="protein sequence ID" value="KAJ1357066.1"/>
    <property type="molecule type" value="Genomic_DNA"/>
</dbReference>
<protein>
    <submittedName>
        <fullName evidence="2">Uncharacterized protein</fullName>
    </submittedName>
</protein>
<feature type="region of interest" description="Disordered" evidence="1">
    <location>
        <begin position="1"/>
        <end position="24"/>
    </location>
</feature>
<evidence type="ECO:0000256" key="1">
    <source>
        <dbReference type="SAM" id="MobiDB-lite"/>
    </source>
</evidence>
<dbReference type="Proteomes" id="UP001196413">
    <property type="component" value="Unassembled WGS sequence"/>
</dbReference>
<gene>
    <name evidence="2" type="ORF">KIN20_015094</name>
</gene>
<reference evidence="2" key="1">
    <citation type="submission" date="2021-06" db="EMBL/GenBank/DDBJ databases">
        <title>Parelaphostrongylus tenuis whole genome reference sequence.</title>
        <authorList>
            <person name="Garwood T.J."/>
            <person name="Larsen P.A."/>
            <person name="Fountain-Jones N.M."/>
            <person name="Garbe J.R."/>
            <person name="Macchietto M.G."/>
            <person name="Kania S.A."/>
            <person name="Gerhold R.W."/>
            <person name="Richards J.E."/>
            <person name="Wolf T.M."/>
        </authorList>
    </citation>
    <scope>NUCLEOTIDE SEQUENCE</scope>
    <source>
        <strain evidence="2">MNPRO001-30</strain>
        <tissue evidence="2">Meninges</tissue>
    </source>
</reference>
<keyword evidence="3" id="KW-1185">Reference proteome</keyword>
<sequence length="118" mass="13209">MLESDHHMGDNRGKKTRMENVLESEQFREDGPFKHLRTTKVSAQVPGIANDRGGVHEFVEHFVIQIIFDVLELQGRSALLPDTLISPTLSQLSVNIACEPLECQTVAIYSMGEVEEDS</sequence>
<accession>A0AAD5MWT4</accession>
<evidence type="ECO:0000313" key="2">
    <source>
        <dbReference type="EMBL" id="KAJ1357066.1"/>
    </source>
</evidence>